<reference evidence="1" key="1">
    <citation type="submission" date="2022-04" db="EMBL/GenBank/DDBJ databases">
        <title>Chromosome-scale genome assembly of Holotrichia oblita Faldermann.</title>
        <authorList>
            <person name="Rongchong L."/>
        </authorList>
    </citation>
    <scope>NUCLEOTIDE SEQUENCE</scope>
    <source>
        <strain evidence="1">81SQS9</strain>
    </source>
</reference>
<protein>
    <submittedName>
        <fullName evidence="1">Immunoglobulin i-set domain</fullName>
    </submittedName>
</protein>
<accession>A0ACB9SIP3</accession>
<name>A0ACB9SIP3_HOLOL</name>
<organism evidence="1 2">
    <name type="scientific">Holotrichia oblita</name>
    <name type="common">Chafer beetle</name>
    <dbReference type="NCBI Taxonomy" id="644536"/>
    <lineage>
        <taxon>Eukaryota</taxon>
        <taxon>Metazoa</taxon>
        <taxon>Ecdysozoa</taxon>
        <taxon>Arthropoda</taxon>
        <taxon>Hexapoda</taxon>
        <taxon>Insecta</taxon>
        <taxon>Pterygota</taxon>
        <taxon>Neoptera</taxon>
        <taxon>Endopterygota</taxon>
        <taxon>Coleoptera</taxon>
        <taxon>Polyphaga</taxon>
        <taxon>Scarabaeiformia</taxon>
        <taxon>Scarabaeidae</taxon>
        <taxon>Melolonthinae</taxon>
        <taxon>Holotrichia</taxon>
    </lineage>
</organism>
<evidence type="ECO:0000313" key="2">
    <source>
        <dbReference type="Proteomes" id="UP001056778"/>
    </source>
</evidence>
<proteinExistence type="predicted"/>
<comment type="caution">
    <text evidence="1">The sequence shown here is derived from an EMBL/GenBank/DDBJ whole genome shotgun (WGS) entry which is preliminary data.</text>
</comment>
<gene>
    <name evidence="1" type="ORF">MML48_9g00006492</name>
</gene>
<dbReference type="Proteomes" id="UP001056778">
    <property type="component" value="Chromosome 9"/>
</dbReference>
<evidence type="ECO:0000313" key="1">
    <source>
        <dbReference type="EMBL" id="KAI4455021.1"/>
    </source>
</evidence>
<keyword evidence="2" id="KW-1185">Reference proteome</keyword>
<sequence length="282" mass="31557">MNTRLILSAFRDELRCRYGKITLIRTVHIGYMHMKSAVLILVSLWLSTASGRRLTSRSVENNEIDLNELTGNVVDDWVRIQTPQSEIRVEYGKIVDLKCNATGGLPPYVEFLRNTPNFKDGIISNEVSDIRNPAIAIAFARIRFVAKKTEVVYCRAISGNKIAQTPIRIVVTPPTTKLRPFGCKTCSPTITFWYDAILDTIGNSVTLPCAATGAGDITKTWYNATYVPIVETSNDRFTITPSGDLRIKNLHWSDMGGYTCFAKNSYGQDSILTFLYPMAPEE</sequence>
<dbReference type="EMBL" id="CM043023">
    <property type="protein sequence ID" value="KAI4455021.1"/>
    <property type="molecule type" value="Genomic_DNA"/>
</dbReference>